<evidence type="ECO:0000256" key="8">
    <source>
        <dbReference type="ARBA" id="ARBA00022824"/>
    </source>
</evidence>
<evidence type="ECO:0000256" key="4">
    <source>
        <dbReference type="ARBA" id="ARBA00004406"/>
    </source>
</evidence>
<dbReference type="InterPro" id="IPR001128">
    <property type="entry name" value="Cyt_P450"/>
</dbReference>
<reference evidence="16" key="1">
    <citation type="journal article" date="2015" name="Environ. Sci. Technol.">
        <title>Identification of the Full 46 Cytochrome P450 (CYP) Complement and Modulation of CYP Expression in Response to Water-Accommodated Fractions of Crude Oil in the Cyclopoid Copepod Paracyclopina nana.</title>
        <authorList>
            <person name="Han J."/>
            <person name="Won E.J."/>
            <person name="Kim H.S."/>
            <person name="Nelson D.R."/>
            <person name="Lee S.J."/>
            <person name="Park H.G."/>
            <person name="Lee J.S."/>
        </authorList>
    </citation>
    <scope>NUCLEOTIDE SEQUENCE</scope>
</reference>
<sequence>METFATIGPQINPTALYFEAIFLFFLVIYAALRWLKYYGVPENFPPGPPCVPFLGVLPFIKGDFKAALQEWRETYGDIVGIKLGNELAVVLSDYKVIAAAFNDDRCAGRPKNLRKIMHAFFASQHSEQTFLKRKSEEEQPTFTSSGIVFAHGPDWVEQRRFSLRTLRDRGFGKSAMEHAVLEEVKKLTDLIDKKLENNKGETSSLDLSKDFSISVVNSLWSILTGEKIALGDKRVSEIIVGTGKFIRRESMMGAIMIYPWLRHLPFFNSQFSHSKNVGPLKMRQMQDEMVAMKQKRRESRKETLEERKVDYFDGDGLQNDFIDEYLSKVDSCRNRKSSFFGGKGVFNLQRTLSDLFGAGSETTADMMLFAFLYMIKHPDIQNKVHEEIDKICGARTVRLADKPLMSYVEATIMEILRHTCLVYTVPHSTTDDLEIDGYALPKETAIYANMWHVMRDPDYWEDPDTFRPERFLDEFGNYKSDDRNIPFMIGKRVCIGQSVAKNSLFLFFTSILQRYELKAPNGPDSIKTDPIVGFIHYCPSYNVEISHRPNAMDLIAEE</sequence>
<dbReference type="FunFam" id="1.10.630.10:FF:000238">
    <property type="entry name" value="Cytochrome P450 2A6"/>
    <property type="match status" value="1"/>
</dbReference>
<dbReference type="AlphaFoldDB" id="A0A0F7IZX9"/>
<evidence type="ECO:0000256" key="5">
    <source>
        <dbReference type="ARBA" id="ARBA00010617"/>
    </source>
</evidence>
<evidence type="ECO:0000256" key="12">
    <source>
        <dbReference type="ARBA" id="ARBA00023033"/>
    </source>
</evidence>
<dbReference type="GO" id="GO:0016712">
    <property type="term" value="F:oxidoreductase activity, acting on paired donors, with incorporation or reduction of molecular oxygen, reduced flavin or flavoprotein as one donor, and incorporation of one atom of oxygen"/>
    <property type="evidence" value="ECO:0007669"/>
    <property type="project" value="TreeGrafter"/>
</dbReference>
<dbReference type="Gene3D" id="1.10.630.10">
    <property type="entry name" value="Cytochrome P450"/>
    <property type="match status" value="1"/>
</dbReference>
<dbReference type="GO" id="GO:0005506">
    <property type="term" value="F:iron ion binding"/>
    <property type="evidence" value="ECO:0007669"/>
    <property type="project" value="InterPro"/>
</dbReference>
<dbReference type="GO" id="GO:0008395">
    <property type="term" value="F:steroid hydroxylase activity"/>
    <property type="evidence" value="ECO:0007669"/>
    <property type="project" value="TreeGrafter"/>
</dbReference>
<dbReference type="GO" id="GO:0006805">
    <property type="term" value="P:xenobiotic metabolic process"/>
    <property type="evidence" value="ECO:0007669"/>
    <property type="project" value="TreeGrafter"/>
</dbReference>
<evidence type="ECO:0000256" key="10">
    <source>
        <dbReference type="ARBA" id="ARBA00023002"/>
    </source>
</evidence>
<dbReference type="GO" id="GO:0020037">
    <property type="term" value="F:heme binding"/>
    <property type="evidence" value="ECO:0007669"/>
    <property type="project" value="InterPro"/>
</dbReference>
<dbReference type="EMBL" id="KP899568">
    <property type="protein sequence ID" value="AKH03500.1"/>
    <property type="molecule type" value="mRNA"/>
</dbReference>
<dbReference type="PANTHER" id="PTHR24300:SF376">
    <property type="entry name" value="CYTOCHROME P450 15A1"/>
    <property type="match status" value="1"/>
</dbReference>
<gene>
    <name evidence="16" type="primary">CYP3033B1</name>
</gene>
<evidence type="ECO:0000256" key="3">
    <source>
        <dbReference type="ARBA" id="ARBA00004174"/>
    </source>
</evidence>
<evidence type="ECO:0000256" key="11">
    <source>
        <dbReference type="ARBA" id="ARBA00023004"/>
    </source>
</evidence>
<keyword evidence="12" id="KW-0503">Monooxygenase</keyword>
<evidence type="ECO:0000256" key="1">
    <source>
        <dbReference type="ARBA" id="ARBA00001971"/>
    </source>
</evidence>
<evidence type="ECO:0000313" key="16">
    <source>
        <dbReference type="EMBL" id="AKH03500.1"/>
    </source>
</evidence>
<dbReference type="InterPro" id="IPR036396">
    <property type="entry name" value="Cyt_P450_sf"/>
</dbReference>
<dbReference type="PRINTS" id="PR00463">
    <property type="entry name" value="EP450I"/>
</dbReference>
<comment type="cofactor">
    <cofactor evidence="1 14">
        <name>heme</name>
        <dbReference type="ChEBI" id="CHEBI:30413"/>
    </cofactor>
</comment>
<evidence type="ECO:0000256" key="13">
    <source>
        <dbReference type="ARBA" id="ARBA00023136"/>
    </source>
</evidence>
<evidence type="ECO:0000256" key="14">
    <source>
        <dbReference type="PIRSR" id="PIRSR602401-1"/>
    </source>
</evidence>
<feature type="binding site" description="axial binding residue" evidence="14">
    <location>
        <position position="494"/>
    </location>
    <ligand>
        <name>heme</name>
        <dbReference type="ChEBI" id="CHEBI:30413"/>
    </ligand>
    <ligandPart>
        <name>Fe</name>
        <dbReference type="ChEBI" id="CHEBI:18248"/>
    </ligandPart>
</feature>
<comment type="similarity">
    <text evidence="5">Belongs to the cytochrome P450 family.</text>
</comment>
<keyword evidence="6 14" id="KW-0349">Heme</keyword>
<dbReference type="PANTHER" id="PTHR24300">
    <property type="entry name" value="CYTOCHROME P450 508A4-RELATED"/>
    <property type="match status" value="1"/>
</dbReference>
<dbReference type="PRINTS" id="PR00385">
    <property type="entry name" value="P450"/>
</dbReference>
<evidence type="ECO:0000256" key="15">
    <source>
        <dbReference type="SAM" id="Phobius"/>
    </source>
</evidence>
<dbReference type="InterPro" id="IPR002401">
    <property type="entry name" value="Cyt_P450_E_grp-I"/>
</dbReference>
<keyword evidence="7 14" id="KW-0479">Metal-binding</keyword>
<protein>
    <submittedName>
        <fullName evidence="16">Cytochrome P450 3033B1</fullName>
    </submittedName>
</protein>
<dbReference type="SUPFAM" id="SSF48264">
    <property type="entry name" value="Cytochrome P450"/>
    <property type="match status" value="1"/>
</dbReference>
<keyword evidence="8" id="KW-0256">Endoplasmic reticulum</keyword>
<feature type="transmembrane region" description="Helical" evidence="15">
    <location>
        <begin position="15"/>
        <end position="35"/>
    </location>
</feature>
<organism evidence="16">
    <name type="scientific">Paracyclopina nana</name>
    <name type="common">Marine copepod</name>
    <dbReference type="NCBI Taxonomy" id="565004"/>
    <lineage>
        <taxon>Eukaryota</taxon>
        <taxon>Metazoa</taxon>
        <taxon>Ecdysozoa</taxon>
        <taxon>Arthropoda</taxon>
        <taxon>Crustacea</taxon>
        <taxon>Multicrustacea</taxon>
        <taxon>Hexanauplia</taxon>
        <taxon>Copepoda</taxon>
        <taxon>Cyclopoida</taxon>
        <taxon>Cyclopettidae</taxon>
        <taxon>Paracyclopina</taxon>
    </lineage>
</organism>
<proteinExistence type="evidence at transcript level"/>
<evidence type="ECO:0000256" key="9">
    <source>
        <dbReference type="ARBA" id="ARBA00022848"/>
    </source>
</evidence>
<keyword evidence="9" id="KW-0492">Microsome</keyword>
<keyword evidence="10" id="KW-0560">Oxidoreductase</keyword>
<name>A0A0F7IZX9_PARNA</name>
<dbReference type="InterPro" id="IPR050182">
    <property type="entry name" value="Cytochrome_P450_fam2"/>
</dbReference>
<dbReference type="GO" id="GO:0005789">
    <property type="term" value="C:endoplasmic reticulum membrane"/>
    <property type="evidence" value="ECO:0007669"/>
    <property type="project" value="UniProtKB-SubCell"/>
</dbReference>
<keyword evidence="13 15" id="KW-0472">Membrane</keyword>
<keyword evidence="15" id="KW-1133">Transmembrane helix</keyword>
<comment type="function">
    <text evidence="2">May be involved in the metabolism of insect hormones and in the breakdown of synthetic insecticides.</text>
</comment>
<comment type="subcellular location">
    <subcellularLocation>
        <location evidence="4">Endoplasmic reticulum membrane</location>
        <topology evidence="4">Peripheral membrane protein</topology>
    </subcellularLocation>
    <subcellularLocation>
        <location evidence="3">Microsome membrane</location>
        <topology evidence="3">Peripheral membrane protein</topology>
    </subcellularLocation>
</comment>
<keyword evidence="11 14" id="KW-0408">Iron</keyword>
<evidence type="ECO:0000256" key="6">
    <source>
        <dbReference type="ARBA" id="ARBA00022617"/>
    </source>
</evidence>
<keyword evidence="15" id="KW-0812">Transmembrane</keyword>
<dbReference type="Pfam" id="PF00067">
    <property type="entry name" value="p450"/>
    <property type="match status" value="1"/>
</dbReference>
<evidence type="ECO:0000256" key="7">
    <source>
        <dbReference type="ARBA" id="ARBA00022723"/>
    </source>
</evidence>
<dbReference type="GO" id="GO:0006082">
    <property type="term" value="P:organic acid metabolic process"/>
    <property type="evidence" value="ECO:0007669"/>
    <property type="project" value="TreeGrafter"/>
</dbReference>
<evidence type="ECO:0000256" key="2">
    <source>
        <dbReference type="ARBA" id="ARBA00003690"/>
    </source>
</evidence>
<accession>A0A0F7IZX9</accession>